<dbReference type="PANTHER" id="PTHR10584:SF166">
    <property type="entry name" value="RIBOKINASE"/>
    <property type="match status" value="1"/>
</dbReference>
<dbReference type="AlphaFoldDB" id="A0A4R5CPS7"/>
<keyword evidence="2 4" id="KW-0418">Kinase</keyword>
<dbReference type="PROSITE" id="PS00584">
    <property type="entry name" value="PFKB_KINASES_2"/>
    <property type="match status" value="1"/>
</dbReference>
<dbReference type="EMBL" id="SMKZ01000046">
    <property type="protein sequence ID" value="TDE00801.1"/>
    <property type="molecule type" value="Genomic_DNA"/>
</dbReference>
<keyword evidence="1" id="KW-0808">Transferase</keyword>
<dbReference type="Pfam" id="PF00294">
    <property type="entry name" value="PfkB"/>
    <property type="match status" value="1"/>
</dbReference>
<dbReference type="InterPro" id="IPR002173">
    <property type="entry name" value="Carboh/pur_kinase_PfkB_CS"/>
</dbReference>
<name>A0A4R5CPS7_9ACTN</name>
<organism evidence="4 5">
    <name type="scientific">Jiangella asiatica</name>
    <dbReference type="NCBI Taxonomy" id="2530372"/>
    <lineage>
        <taxon>Bacteria</taxon>
        <taxon>Bacillati</taxon>
        <taxon>Actinomycetota</taxon>
        <taxon>Actinomycetes</taxon>
        <taxon>Jiangellales</taxon>
        <taxon>Jiangellaceae</taxon>
        <taxon>Jiangella</taxon>
    </lineage>
</organism>
<keyword evidence="5" id="KW-1185">Reference proteome</keyword>
<gene>
    <name evidence="4" type="ORF">E1269_24475</name>
</gene>
<dbReference type="PANTHER" id="PTHR10584">
    <property type="entry name" value="SUGAR KINASE"/>
    <property type="match status" value="1"/>
</dbReference>
<evidence type="ECO:0000256" key="1">
    <source>
        <dbReference type="ARBA" id="ARBA00022679"/>
    </source>
</evidence>
<dbReference type="OrthoDB" id="9813569at2"/>
<protein>
    <submittedName>
        <fullName evidence="4">Carbohydrate kinase family protein</fullName>
    </submittedName>
</protein>
<dbReference type="Proteomes" id="UP000294739">
    <property type="component" value="Unassembled WGS sequence"/>
</dbReference>
<evidence type="ECO:0000259" key="3">
    <source>
        <dbReference type="Pfam" id="PF00294"/>
    </source>
</evidence>
<comment type="caution">
    <text evidence="4">The sequence shown here is derived from an EMBL/GenBank/DDBJ whole genome shotgun (WGS) entry which is preliminary data.</text>
</comment>
<dbReference type="SUPFAM" id="SSF53613">
    <property type="entry name" value="Ribokinase-like"/>
    <property type="match status" value="1"/>
</dbReference>
<dbReference type="InterPro" id="IPR011611">
    <property type="entry name" value="PfkB_dom"/>
</dbReference>
<sequence length="320" mass="33849">MEGPPRQGTEVWAAGMGSSPGGVANLAVACARLGLRTGLAATFGEDLYGDYCRQTLGVQEGIDLTYSRYVTGWHSPVTVSMVFQRDRAMVTHGHRPEALRRLVDQPPRARSCFVDLGADREPWVGSVADGGGLVFADIGWDPEDRWDLGRLRESLTGCHAFSPNAVEAMSYTRTDSPEAAAEALAELVPLAVVTNGADGAVAFDRQTGRPVHAPAVPVDALDPTGAGDVFVAGLMVGTLAGWPLVHSLRLANLGAALSVRHFGGALASPGWGDIALWYRETGSKDPALSGDYEFLEKIVPDDALPEVSRAIATLGFRAGR</sequence>
<dbReference type="PROSITE" id="PS51257">
    <property type="entry name" value="PROKAR_LIPOPROTEIN"/>
    <property type="match status" value="1"/>
</dbReference>
<accession>A0A4R5CPS7</accession>
<dbReference type="InParanoid" id="A0A4R5CPS7"/>
<evidence type="ECO:0000313" key="4">
    <source>
        <dbReference type="EMBL" id="TDE00801.1"/>
    </source>
</evidence>
<reference evidence="4 5" key="1">
    <citation type="submission" date="2019-03" db="EMBL/GenBank/DDBJ databases">
        <title>Draft genome sequences of novel Actinobacteria.</title>
        <authorList>
            <person name="Sahin N."/>
            <person name="Ay H."/>
            <person name="Saygin H."/>
        </authorList>
    </citation>
    <scope>NUCLEOTIDE SEQUENCE [LARGE SCALE GENOMIC DNA]</scope>
    <source>
        <strain evidence="4 5">5K138</strain>
    </source>
</reference>
<evidence type="ECO:0000256" key="2">
    <source>
        <dbReference type="ARBA" id="ARBA00022777"/>
    </source>
</evidence>
<dbReference type="GO" id="GO:0016301">
    <property type="term" value="F:kinase activity"/>
    <property type="evidence" value="ECO:0007669"/>
    <property type="project" value="UniProtKB-KW"/>
</dbReference>
<feature type="domain" description="Carbohydrate kinase PfkB" evidence="3">
    <location>
        <begin position="148"/>
        <end position="266"/>
    </location>
</feature>
<dbReference type="InterPro" id="IPR029056">
    <property type="entry name" value="Ribokinase-like"/>
</dbReference>
<evidence type="ECO:0000313" key="5">
    <source>
        <dbReference type="Proteomes" id="UP000294739"/>
    </source>
</evidence>
<dbReference type="Gene3D" id="3.40.1190.20">
    <property type="match status" value="1"/>
</dbReference>
<proteinExistence type="predicted"/>